<dbReference type="SUPFAM" id="SSF53474">
    <property type="entry name" value="alpha/beta-Hydrolases"/>
    <property type="match status" value="1"/>
</dbReference>
<feature type="domain" description="AB hydrolase-1" evidence="1">
    <location>
        <begin position="35"/>
        <end position="161"/>
    </location>
</feature>
<protein>
    <recommendedName>
        <fullName evidence="1">AB hydrolase-1 domain-containing protein</fullName>
    </recommendedName>
</protein>
<sequence length="319" mass="35418">MVPLNYSDPEGQTAAIALIRIKANVSTDSPEYRGPVIHNPGGPGGSGIDNILQYGQKMARTLGPQFDIVTFDPRGVSRSTPKVSYFNTSLDRQSWMVSAPQELNNLEDVGTAWARSKIEGQLAGDVLPDILPHIQTDHTARDMLRIVEAHGRDKIQYWGISTWLHVEWADTVDIANFKDFLLDADEALKWFFKDCHAAGPELCAFYEESPEAIEERLNRLYDSVKQAPVPASYNTLALEAGNGTLYATPESPQNPCDVNPWEEAFGNVQDAAVAIRCNDGDIVPPDLEDAQKHYEEITQVSEWGSVLAVWRIACRHVLL</sequence>
<dbReference type="InterPro" id="IPR029058">
    <property type="entry name" value="AB_hydrolase_fold"/>
</dbReference>
<keyword evidence="3" id="KW-1185">Reference proteome</keyword>
<dbReference type="InterPro" id="IPR000073">
    <property type="entry name" value="AB_hydrolase_1"/>
</dbReference>
<accession>A0AAW0CUM5</accession>
<evidence type="ECO:0000313" key="2">
    <source>
        <dbReference type="EMBL" id="KAK7041823.1"/>
    </source>
</evidence>
<name>A0AAW0CUM5_9AGAR</name>
<gene>
    <name evidence="2" type="ORF">VNI00_009112</name>
</gene>
<comment type="caution">
    <text evidence="2">The sequence shown here is derived from an EMBL/GenBank/DDBJ whole genome shotgun (WGS) entry which is preliminary data.</text>
</comment>
<organism evidence="2 3">
    <name type="scientific">Paramarasmius palmivorus</name>
    <dbReference type="NCBI Taxonomy" id="297713"/>
    <lineage>
        <taxon>Eukaryota</taxon>
        <taxon>Fungi</taxon>
        <taxon>Dikarya</taxon>
        <taxon>Basidiomycota</taxon>
        <taxon>Agaricomycotina</taxon>
        <taxon>Agaricomycetes</taxon>
        <taxon>Agaricomycetidae</taxon>
        <taxon>Agaricales</taxon>
        <taxon>Marasmiineae</taxon>
        <taxon>Marasmiaceae</taxon>
        <taxon>Paramarasmius</taxon>
    </lineage>
</organism>
<dbReference type="Gene3D" id="3.40.50.1820">
    <property type="entry name" value="alpha/beta hydrolase"/>
    <property type="match status" value="1"/>
</dbReference>
<dbReference type="EMBL" id="JAYKXP010000032">
    <property type="protein sequence ID" value="KAK7041823.1"/>
    <property type="molecule type" value="Genomic_DNA"/>
</dbReference>
<dbReference type="AlphaFoldDB" id="A0AAW0CUM5"/>
<evidence type="ECO:0000313" key="3">
    <source>
        <dbReference type="Proteomes" id="UP001383192"/>
    </source>
</evidence>
<proteinExistence type="predicted"/>
<dbReference type="Proteomes" id="UP001383192">
    <property type="component" value="Unassembled WGS sequence"/>
</dbReference>
<dbReference type="Pfam" id="PF00561">
    <property type="entry name" value="Abhydrolase_1"/>
    <property type="match status" value="1"/>
</dbReference>
<reference evidence="2 3" key="1">
    <citation type="submission" date="2024-01" db="EMBL/GenBank/DDBJ databases">
        <title>A draft genome for a cacao thread blight-causing isolate of Paramarasmius palmivorus.</title>
        <authorList>
            <person name="Baruah I.K."/>
            <person name="Bukari Y."/>
            <person name="Amoako-Attah I."/>
            <person name="Meinhardt L.W."/>
            <person name="Bailey B.A."/>
            <person name="Cohen S.P."/>
        </authorList>
    </citation>
    <scope>NUCLEOTIDE SEQUENCE [LARGE SCALE GENOMIC DNA]</scope>
    <source>
        <strain evidence="2 3">GH-12</strain>
    </source>
</reference>
<evidence type="ECO:0000259" key="1">
    <source>
        <dbReference type="Pfam" id="PF00561"/>
    </source>
</evidence>